<gene>
    <name evidence="13" type="ORF">BDQ12DRAFT_691551</name>
</gene>
<dbReference type="GO" id="GO:0005739">
    <property type="term" value="C:mitochondrion"/>
    <property type="evidence" value="ECO:0007669"/>
    <property type="project" value="TreeGrafter"/>
</dbReference>
<sequence>MQRRSPSSNSSTSDVDGCDSSSELESVSSSLSSCLSTSEIPSSPHSSNVIDKIKIEISKTLAKYCNSLTPGDAFSRLRFGKNGQDFVLSLAGLRALDPSAEESISLLLSQSPLICGISTVERRNEFIVFTCDTFYLAKEVLSQIYVQSSSSEGLPTYGFNSHGGGRKVIIEYSSPNIAKPFHLGHLRPTIIGAFLNNLYRSCGWNVTAMNYLGDWGTQFGMIAVGFEKYGSQAELERDPCHHLFKVYVKINADAETDPTIKMQAASYFKRMEDGDESALANWRIWRDHSVNRYKQDYATLNAHFDVYTGESTVGKEWQDKAIDRLETLNVITDVTGMKLVDMTQWGLRKAVLRKRDGTSIYLSRDIAEAVDRHENYAFDKMIYVVASQQDLHLAQFFKIIQLMEFDWSNRLQHINHGLVLDMSTRKGTVIFLDKIIETTSAFMHTLMKKRTEKYAKLENPGAVAQELALTAIKIQDLSAKRIKNYPYRQQRMEAYRGDRGPYLQYTYARLSSIRRRNEHLLPLDPSFLQLSYLCEPGVHRLLFLLGTLPHVIRTTQKNHQPCEVVTFCFRLSRAVMGLWKTLRVAGEPDLEKARARLWLFECTREVLGSAMRLLTLRPLERV</sequence>
<evidence type="ECO:0000256" key="2">
    <source>
        <dbReference type="ARBA" id="ARBA00012837"/>
    </source>
</evidence>
<evidence type="ECO:0000256" key="3">
    <source>
        <dbReference type="ARBA" id="ARBA00022598"/>
    </source>
</evidence>
<dbReference type="Pfam" id="PF05746">
    <property type="entry name" value="DALR_1"/>
    <property type="match status" value="1"/>
</dbReference>
<dbReference type="Gene3D" id="3.30.1360.70">
    <property type="entry name" value="Arginyl tRNA synthetase N-terminal domain"/>
    <property type="match status" value="1"/>
</dbReference>
<dbReference type="CDD" id="cd00671">
    <property type="entry name" value="ArgRS_core"/>
    <property type="match status" value="1"/>
</dbReference>
<dbReference type="Gene3D" id="3.40.50.620">
    <property type="entry name" value="HUPs"/>
    <property type="match status" value="1"/>
</dbReference>
<keyword evidence="4 10" id="KW-0547">Nucleotide-binding</keyword>
<evidence type="ECO:0000313" key="13">
    <source>
        <dbReference type="EMBL" id="TFK33140.1"/>
    </source>
</evidence>
<dbReference type="EC" id="6.1.1.19" evidence="2"/>
<organism evidence="13 14">
    <name type="scientific">Crucibulum laeve</name>
    <dbReference type="NCBI Taxonomy" id="68775"/>
    <lineage>
        <taxon>Eukaryota</taxon>
        <taxon>Fungi</taxon>
        <taxon>Dikarya</taxon>
        <taxon>Basidiomycota</taxon>
        <taxon>Agaricomycotina</taxon>
        <taxon>Agaricomycetes</taxon>
        <taxon>Agaricomycetidae</taxon>
        <taxon>Agaricales</taxon>
        <taxon>Agaricineae</taxon>
        <taxon>Nidulariaceae</taxon>
        <taxon>Crucibulum</taxon>
    </lineage>
</organism>
<evidence type="ECO:0000256" key="5">
    <source>
        <dbReference type="ARBA" id="ARBA00022840"/>
    </source>
</evidence>
<dbReference type="PRINTS" id="PR01038">
    <property type="entry name" value="TRNASYNTHARG"/>
</dbReference>
<evidence type="ECO:0000256" key="1">
    <source>
        <dbReference type="ARBA" id="ARBA00005594"/>
    </source>
</evidence>
<evidence type="ECO:0000256" key="9">
    <source>
        <dbReference type="ARBA" id="ARBA00049339"/>
    </source>
</evidence>
<comment type="similarity">
    <text evidence="1 10">Belongs to the class-I aminoacyl-tRNA synthetase family.</text>
</comment>
<dbReference type="PANTHER" id="PTHR11956:SF11">
    <property type="entry name" value="ARGININE--TRNA LIGASE, MITOCHONDRIAL-RELATED"/>
    <property type="match status" value="1"/>
</dbReference>
<dbReference type="PANTHER" id="PTHR11956">
    <property type="entry name" value="ARGINYL-TRNA SYNTHETASE"/>
    <property type="match status" value="1"/>
</dbReference>
<dbReference type="PROSITE" id="PS00178">
    <property type="entry name" value="AA_TRNA_LIGASE_I"/>
    <property type="match status" value="1"/>
</dbReference>
<name>A0A5C3LJS5_9AGAR</name>
<dbReference type="InterPro" id="IPR001412">
    <property type="entry name" value="aa-tRNA-synth_I_CS"/>
</dbReference>
<feature type="compositionally biased region" description="Low complexity" evidence="11">
    <location>
        <begin position="1"/>
        <end position="13"/>
    </location>
</feature>
<dbReference type="GO" id="GO:0004814">
    <property type="term" value="F:arginine-tRNA ligase activity"/>
    <property type="evidence" value="ECO:0007669"/>
    <property type="project" value="UniProtKB-EC"/>
</dbReference>
<feature type="domain" description="DALR anticodon binding" evidence="12">
    <location>
        <begin position="503"/>
        <end position="622"/>
    </location>
</feature>
<keyword evidence="7 10" id="KW-0030">Aminoacyl-tRNA synthetase</keyword>
<dbReference type="InterPro" id="IPR014729">
    <property type="entry name" value="Rossmann-like_a/b/a_fold"/>
</dbReference>
<evidence type="ECO:0000256" key="4">
    <source>
        <dbReference type="ARBA" id="ARBA00022741"/>
    </source>
</evidence>
<dbReference type="NCBIfam" id="TIGR00456">
    <property type="entry name" value="argS"/>
    <property type="match status" value="1"/>
</dbReference>
<dbReference type="GO" id="GO:0006420">
    <property type="term" value="P:arginyl-tRNA aminoacylation"/>
    <property type="evidence" value="ECO:0007669"/>
    <property type="project" value="InterPro"/>
</dbReference>
<dbReference type="InterPro" id="IPR036695">
    <property type="entry name" value="Arg-tRNA-synth_N_sf"/>
</dbReference>
<dbReference type="InterPro" id="IPR001278">
    <property type="entry name" value="Arg-tRNA-ligase"/>
</dbReference>
<accession>A0A5C3LJS5</accession>
<feature type="region of interest" description="Disordered" evidence="11">
    <location>
        <begin position="1"/>
        <end position="24"/>
    </location>
</feature>
<dbReference type="FunFam" id="1.10.730.10:FF:000006">
    <property type="entry name" value="Arginyl-tRNA synthetase 2, mitochondrial"/>
    <property type="match status" value="1"/>
</dbReference>
<evidence type="ECO:0000313" key="14">
    <source>
        <dbReference type="Proteomes" id="UP000308652"/>
    </source>
</evidence>
<evidence type="ECO:0000256" key="6">
    <source>
        <dbReference type="ARBA" id="ARBA00022917"/>
    </source>
</evidence>
<keyword evidence="3 10" id="KW-0436">Ligase</keyword>
<dbReference type="SMART" id="SM00836">
    <property type="entry name" value="DALR_1"/>
    <property type="match status" value="1"/>
</dbReference>
<reference evidence="13 14" key="1">
    <citation type="journal article" date="2019" name="Nat. Ecol. Evol.">
        <title>Megaphylogeny resolves global patterns of mushroom evolution.</title>
        <authorList>
            <person name="Varga T."/>
            <person name="Krizsan K."/>
            <person name="Foldi C."/>
            <person name="Dima B."/>
            <person name="Sanchez-Garcia M."/>
            <person name="Sanchez-Ramirez S."/>
            <person name="Szollosi G.J."/>
            <person name="Szarkandi J.G."/>
            <person name="Papp V."/>
            <person name="Albert L."/>
            <person name="Andreopoulos W."/>
            <person name="Angelini C."/>
            <person name="Antonin V."/>
            <person name="Barry K.W."/>
            <person name="Bougher N.L."/>
            <person name="Buchanan P."/>
            <person name="Buyck B."/>
            <person name="Bense V."/>
            <person name="Catcheside P."/>
            <person name="Chovatia M."/>
            <person name="Cooper J."/>
            <person name="Damon W."/>
            <person name="Desjardin D."/>
            <person name="Finy P."/>
            <person name="Geml J."/>
            <person name="Haridas S."/>
            <person name="Hughes K."/>
            <person name="Justo A."/>
            <person name="Karasinski D."/>
            <person name="Kautmanova I."/>
            <person name="Kiss B."/>
            <person name="Kocsube S."/>
            <person name="Kotiranta H."/>
            <person name="LaButti K.M."/>
            <person name="Lechner B.E."/>
            <person name="Liimatainen K."/>
            <person name="Lipzen A."/>
            <person name="Lukacs Z."/>
            <person name="Mihaltcheva S."/>
            <person name="Morgado L.N."/>
            <person name="Niskanen T."/>
            <person name="Noordeloos M.E."/>
            <person name="Ohm R.A."/>
            <person name="Ortiz-Santana B."/>
            <person name="Ovrebo C."/>
            <person name="Racz N."/>
            <person name="Riley R."/>
            <person name="Savchenko A."/>
            <person name="Shiryaev A."/>
            <person name="Soop K."/>
            <person name="Spirin V."/>
            <person name="Szebenyi C."/>
            <person name="Tomsovsky M."/>
            <person name="Tulloss R.E."/>
            <person name="Uehling J."/>
            <person name="Grigoriev I.V."/>
            <person name="Vagvolgyi C."/>
            <person name="Papp T."/>
            <person name="Martin F.M."/>
            <person name="Miettinen O."/>
            <person name="Hibbett D.S."/>
            <person name="Nagy L.G."/>
        </authorList>
    </citation>
    <scope>NUCLEOTIDE SEQUENCE [LARGE SCALE GENOMIC DNA]</scope>
    <source>
        <strain evidence="13 14">CBS 166.37</strain>
    </source>
</reference>
<keyword evidence="14" id="KW-1185">Reference proteome</keyword>
<comment type="catalytic activity">
    <reaction evidence="9">
        <text>tRNA(Arg) + L-arginine + ATP = L-arginyl-tRNA(Arg) + AMP + diphosphate</text>
        <dbReference type="Rhea" id="RHEA:20301"/>
        <dbReference type="Rhea" id="RHEA-COMP:9658"/>
        <dbReference type="Rhea" id="RHEA-COMP:9673"/>
        <dbReference type="ChEBI" id="CHEBI:30616"/>
        <dbReference type="ChEBI" id="CHEBI:32682"/>
        <dbReference type="ChEBI" id="CHEBI:33019"/>
        <dbReference type="ChEBI" id="CHEBI:78442"/>
        <dbReference type="ChEBI" id="CHEBI:78513"/>
        <dbReference type="ChEBI" id="CHEBI:456215"/>
        <dbReference type="EC" id="6.1.1.19"/>
    </reaction>
</comment>
<dbReference type="Proteomes" id="UP000308652">
    <property type="component" value="Unassembled WGS sequence"/>
</dbReference>
<dbReference type="InterPro" id="IPR035684">
    <property type="entry name" value="ArgRS_core"/>
</dbReference>
<evidence type="ECO:0000259" key="12">
    <source>
        <dbReference type="SMART" id="SM00836"/>
    </source>
</evidence>
<dbReference type="GO" id="GO:0032543">
    <property type="term" value="P:mitochondrial translation"/>
    <property type="evidence" value="ECO:0007669"/>
    <property type="project" value="TreeGrafter"/>
</dbReference>
<evidence type="ECO:0000256" key="10">
    <source>
        <dbReference type="RuleBase" id="RU363038"/>
    </source>
</evidence>
<dbReference type="STRING" id="68775.A0A5C3LJS5"/>
<evidence type="ECO:0000256" key="8">
    <source>
        <dbReference type="ARBA" id="ARBA00033033"/>
    </source>
</evidence>
<dbReference type="InterPro" id="IPR009080">
    <property type="entry name" value="tRNAsynth_Ia_anticodon-bd"/>
</dbReference>
<evidence type="ECO:0000256" key="7">
    <source>
        <dbReference type="ARBA" id="ARBA00023146"/>
    </source>
</evidence>
<dbReference type="Pfam" id="PF00750">
    <property type="entry name" value="tRNA-synt_1d"/>
    <property type="match status" value="1"/>
</dbReference>
<keyword evidence="5 10" id="KW-0067">ATP-binding</keyword>
<keyword evidence="6 10" id="KW-0648">Protein biosynthesis</keyword>
<dbReference type="GO" id="GO:0005524">
    <property type="term" value="F:ATP binding"/>
    <property type="evidence" value="ECO:0007669"/>
    <property type="project" value="UniProtKB-KW"/>
</dbReference>
<dbReference type="SUPFAM" id="SSF47323">
    <property type="entry name" value="Anticodon-binding domain of a subclass of class I aminoacyl-tRNA synthetases"/>
    <property type="match status" value="1"/>
</dbReference>
<dbReference type="EMBL" id="ML213654">
    <property type="protein sequence ID" value="TFK33140.1"/>
    <property type="molecule type" value="Genomic_DNA"/>
</dbReference>
<protein>
    <recommendedName>
        <fullName evidence="2">arginine--tRNA ligase</fullName>
        <ecNumber evidence="2">6.1.1.19</ecNumber>
    </recommendedName>
    <alternativeName>
        <fullName evidence="8">Arginyl-tRNA synthetase</fullName>
    </alternativeName>
</protein>
<proteinExistence type="inferred from homology"/>
<dbReference type="FunFam" id="3.40.50.620:FF:000058">
    <property type="entry name" value="Mitochondrial arginyl-tRNA synthetase"/>
    <property type="match status" value="1"/>
</dbReference>
<dbReference type="OrthoDB" id="68056at2759"/>
<dbReference type="Gene3D" id="1.10.730.10">
    <property type="entry name" value="Isoleucyl-tRNA Synthetase, Domain 1"/>
    <property type="match status" value="1"/>
</dbReference>
<dbReference type="SUPFAM" id="SSF52374">
    <property type="entry name" value="Nucleotidylyl transferase"/>
    <property type="match status" value="1"/>
</dbReference>
<dbReference type="InterPro" id="IPR008909">
    <property type="entry name" value="DALR_anticod-bd"/>
</dbReference>
<evidence type="ECO:0000256" key="11">
    <source>
        <dbReference type="SAM" id="MobiDB-lite"/>
    </source>
</evidence>
<dbReference type="AlphaFoldDB" id="A0A5C3LJS5"/>